<keyword evidence="1" id="KW-0175">Coiled coil</keyword>
<evidence type="ECO:0000313" key="2">
    <source>
        <dbReference type="EMBL" id="KAL1116392.1"/>
    </source>
</evidence>
<dbReference type="Proteomes" id="UP001558652">
    <property type="component" value="Unassembled WGS sequence"/>
</dbReference>
<dbReference type="Pfam" id="PF14817">
    <property type="entry name" value="HAUS5"/>
    <property type="match status" value="1"/>
</dbReference>
<keyword evidence="3" id="KW-1185">Reference proteome</keyword>
<proteinExistence type="predicted"/>
<organism evidence="2 3">
    <name type="scientific">Ranatra chinensis</name>
    <dbReference type="NCBI Taxonomy" id="642074"/>
    <lineage>
        <taxon>Eukaryota</taxon>
        <taxon>Metazoa</taxon>
        <taxon>Ecdysozoa</taxon>
        <taxon>Arthropoda</taxon>
        <taxon>Hexapoda</taxon>
        <taxon>Insecta</taxon>
        <taxon>Pterygota</taxon>
        <taxon>Neoptera</taxon>
        <taxon>Paraneoptera</taxon>
        <taxon>Hemiptera</taxon>
        <taxon>Heteroptera</taxon>
        <taxon>Panheteroptera</taxon>
        <taxon>Nepomorpha</taxon>
        <taxon>Nepidae</taxon>
        <taxon>Ranatrinae</taxon>
        <taxon>Ranatra</taxon>
    </lineage>
</organism>
<gene>
    <name evidence="2" type="ORF">AAG570_004866</name>
</gene>
<evidence type="ECO:0000256" key="1">
    <source>
        <dbReference type="SAM" id="Coils"/>
    </source>
</evidence>
<dbReference type="InterPro" id="IPR029131">
    <property type="entry name" value="HAUS5"/>
</dbReference>
<sequence>MSRKSQAEELKRWAERMGYHFGRDSPDTDALEKLCRPEMRDILRHVMAHVRPSSEARLVRKHGLLNRLRSTGESNLKSNPEGVAKTDTGLREAAANLTRRVTEELRELDREKKELEELEQERRSLSRQIKDGLETLSRIKQDVEAVCRDTELVRDLHSDLDMLHQLTSAPLVNMGDSASLESAVEKEVDGCLEEAEIFEKMKMKMTCRGEEDEDAAALADTLKLRIMSAAVTLPARLLFKCLYQTLARSTSQTNVLLNNVAPFSSMVSWSDSLFGHSQALHLEKFFAAKEEKRRLAEAKNSLDKATEDTVEAIMNSFTSNDSFIEEFGTDLGEVERSVRKWVESEAKGVAQAERTKRYNQLVSDLEDKILRGDAERSSTPDLGACPVNLTAAKRGLGVFKSVGELDKLIDEKNFELGWGMNTKHAEFLSVVDKSRANASRFGTRICTLPKSGELAIEGGGGDCTAATQGSESGYITTCASEEVGDSIGVVADTALDLYGDAGGHDTGVCDSAWLNQYRTIATVLEKVRIHDAISSYPQTLPIYNLKESHKRLDVNDIIAMEAKNVEATEKRLEDLNAFVGLLETRVEKCKKTLEIWMEQPFNEILANSDIDELQDFAPIMKRLSKAAANLLEVYSVNQLVSGSG</sequence>
<comment type="caution">
    <text evidence="2">The sequence shown here is derived from an EMBL/GenBank/DDBJ whole genome shotgun (WGS) entry which is preliminary data.</text>
</comment>
<evidence type="ECO:0000313" key="3">
    <source>
        <dbReference type="Proteomes" id="UP001558652"/>
    </source>
</evidence>
<feature type="coiled-coil region" evidence="1">
    <location>
        <begin position="91"/>
        <end position="135"/>
    </location>
</feature>
<dbReference type="AlphaFoldDB" id="A0ABD0XYS3"/>
<protein>
    <submittedName>
        <fullName evidence="2">Uncharacterized protein</fullName>
    </submittedName>
</protein>
<name>A0ABD0XYS3_9HEMI</name>
<reference evidence="2 3" key="1">
    <citation type="submission" date="2024-07" db="EMBL/GenBank/DDBJ databases">
        <title>Chromosome-level genome assembly of the water stick insect Ranatra chinensis (Heteroptera: Nepidae).</title>
        <authorList>
            <person name="Liu X."/>
        </authorList>
    </citation>
    <scope>NUCLEOTIDE SEQUENCE [LARGE SCALE GENOMIC DNA]</scope>
    <source>
        <strain evidence="2">Cailab_2021Rc</strain>
        <tissue evidence="2">Muscle</tissue>
    </source>
</reference>
<dbReference type="EMBL" id="JBFDAA010000017">
    <property type="protein sequence ID" value="KAL1116392.1"/>
    <property type="molecule type" value="Genomic_DNA"/>
</dbReference>
<accession>A0ABD0XYS3</accession>